<evidence type="ECO:0000313" key="3">
    <source>
        <dbReference type="Proteomes" id="UP000052167"/>
    </source>
</evidence>
<keyword evidence="3" id="KW-1185">Reference proteome</keyword>
<name>A0A922NZV6_9HYPH</name>
<feature type="compositionally biased region" description="Basic and acidic residues" evidence="1">
    <location>
        <begin position="47"/>
        <end position="56"/>
    </location>
</feature>
<dbReference type="Proteomes" id="UP000052167">
    <property type="component" value="Unassembled WGS sequence"/>
</dbReference>
<dbReference type="EMBL" id="JOKJ01000015">
    <property type="protein sequence ID" value="KEQ06680.1"/>
    <property type="molecule type" value="Genomic_DNA"/>
</dbReference>
<accession>A0A922NZV6</accession>
<evidence type="ECO:0000256" key="1">
    <source>
        <dbReference type="SAM" id="MobiDB-lite"/>
    </source>
</evidence>
<dbReference type="RefSeq" id="WP_037167635.1">
    <property type="nucleotide sequence ID" value="NZ_JOKI01000018.1"/>
</dbReference>
<sequence>MLLRKLHENQEALKQIGREALVDSRRLGLPISAMDLENEAKANTMDRAAREKEERAPAALRQ</sequence>
<feature type="region of interest" description="Disordered" evidence="1">
    <location>
        <begin position="43"/>
        <end position="62"/>
    </location>
</feature>
<protein>
    <submittedName>
        <fullName evidence="2">Uncharacterized protein</fullName>
    </submittedName>
</protein>
<evidence type="ECO:0000313" key="2">
    <source>
        <dbReference type="EMBL" id="KEQ06680.1"/>
    </source>
</evidence>
<comment type="caution">
    <text evidence="2">The sequence shown here is derived from an EMBL/GenBank/DDBJ whole genome shotgun (WGS) entry which is preliminary data.</text>
</comment>
<reference evidence="2 3" key="1">
    <citation type="submission" date="2014-06" db="EMBL/GenBank/DDBJ databases">
        <title>Rhizobium pelagicum/R2-400B4.</title>
        <authorList>
            <person name="Kimes N.E."/>
            <person name="Lopez-Perez M."/>
        </authorList>
    </citation>
    <scope>NUCLEOTIDE SEQUENCE [LARGE SCALE GENOMIC DNA]</scope>
    <source>
        <strain evidence="2 3">R2-400B4</strain>
    </source>
</reference>
<organism evidence="2 3">
    <name type="scientific">Pseudorhizobium pelagicum</name>
    <dbReference type="NCBI Taxonomy" id="1509405"/>
    <lineage>
        <taxon>Bacteria</taxon>
        <taxon>Pseudomonadati</taxon>
        <taxon>Pseudomonadota</taxon>
        <taxon>Alphaproteobacteria</taxon>
        <taxon>Hyphomicrobiales</taxon>
        <taxon>Rhizobiaceae</taxon>
        <taxon>Rhizobium/Agrobacterium group</taxon>
        <taxon>Pseudorhizobium</taxon>
    </lineage>
</organism>
<dbReference type="AlphaFoldDB" id="A0A922NZV6"/>
<gene>
    <name evidence="2" type="ORF">GV68_06460</name>
</gene>
<proteinExistence type="predicted"/>
<dbReference type="OrthoDB" id="8456332at2"/>